<evidence type="ECO:0000259" key="1">
    <source>
        <dbReference type="Pfam" id="PF01936"/>
    </source>
</evidence>
<organism evidence="2 3">
    <name type="scientific">Planomonospora venezuelensis</name>
    <dbReference type="NCBI Taxonomy" id="1999"/>
    <lineage>
        <taxon>Bacteria</taxon>
        <taxon>Bacillati</taxon>
        <taxon>Actinomycetota</taxon>
        <taxon>Actinomycetes</taxon>
        <taxon>Streptosporangiales</taxon>
        <taxon>Streptosporangiaceae</taxon>
        <taxon>Planomonospora</taxon>
    </lineage>
</organism>
<evidence type="ECO:0000313" key="3">
    <source>
        <dbReference type="Proteomes" id="UP000562352"/>
    </source>
</evidence>
<dbReference type="GO" id="GO:0004540">
    <property type="term" value="F:RNA nuclease activity"/>
    <property type="evidence" value="ECO:0007669"/>
    <property type="project" value="InterPro"/>
</dbReference>
<dbReference type="EMBL" id="JACHJJ010000020">
    <property type="protein sequence ID" value="MBB5965921.1"/>
    <property type="molecule type" value="Genomic_DNA"/>
</dbReference>
<protein>
    <recommendedName>
        <fullName evidence="1">NYN domain-containing protein</fullName>
    </recommendedName>
</protein>
<dbReference type="RefSeq" id="WP_184945644.1">
    <property type="nucleotide sequence ID" value="NZ_BAAAWZ010000004.1"/>
</dbReference>
<accession>A0A841D6Q9</accession>
<sequence length="148" mass="16179">MRNLSLGRSVHLLDVENLVGAPRPATSDVVTMMDHYRRRVPASGMDQYVAAVNHGALVPVGLALAGIQILIRSGRDGADEALCEVIRLDHLDDRFERVIIGSGDGIFTELADWLRRRGVQVVVVSRPDALSHRLRRTAGQVIPLELAA</sequence>
<name>A0A841D6Q9_PLAVE</name>
<feature type="domain" description="NYN" evidence="1">
    <location>
        <begin position="73"/>
        <end position="145"/>
    </location>
</feature>
<dbReference type="Gene3D" id="3.40.50.1010">
    <property type="entry name" value="5'-nuclease"/>
    <property type="match status" value="1"/>
</dbReference>
<evidence type="ECO:0000313" key="2">
    <source>
        <dbReference type="EMBL" id="MBB5965921.1"/>
    </source>
</evidence>
<reference evidence="2 3" key="1">
    <citation type="submission" date="2020-08" db="EMBL/GenBank/DDBJ databases">
        <title>Genomic Encyclopedia of Type Strains, Phase III (KMG-III): the genomes of soil and plant-associated and newly described type strains.</title>
        <authorList>
            <person name="Whitman W."/>
        </authorList>
    </citation>
    <scope>NUCLEOTIDE SEQUENCE [LARGE SCALE GENOMIC DNA]</scope>
    <source>
        <strain evidence="2 3">CECT 3303</strain>
    </source>
</reference>
<comment type="caution">
    <text evidence="2">The sequence shown here is derived from an EMBL/GenBank/DDBJ whole genome shotgun (WGS) entry which is preliminary data.</text>
</comment>
<proteinExistence type="predicted"/>
<dbReference type="AlphaFoldDB" id="A0A841D6Q9"/>
<dbReference type="Pfam" id="PF01936">
    <property type="entry name" value="NYN"/>
    <property type="match status" value="1"/>
</dbReference>
<keyword evidence="3" id="KW-1185">Reference proteome</keyword>
<gene>
    <name evidence="2" type="ORF">FHS22_005212</name>
</gene>
<dbReference type="InterPro" id="IPR021139">
    <property type="entry name" value="NYN"/>
</dbReference>
<dbReference type="Proteomes" id="UP000562352">
    <property type="component" value="Unassembled WGS sequence"/>
</dbReference>